<accession>A0A725BBB2</accession>
<dbReference type="Pfam" id="PF00293">
    <property type="entry name" value="NUDIX"/>
    <property type="match status" value="1"/>
</dbReference>
<evidence type="ECO:0000256" key="3">
    <source>
        <dbReference type="RuleBase" id="RU003476"/>
    </source>
</evidence>
<dbReference type="SUPFAM" id="SSF55811">
    <property type="entry name" value="Nudix"/>
    <property type="match status" value="1"/>
</dbReference>
<evidence type="ECO:0000256" key="2">
    <source>
        <dbReference type="ARBA" id="ARBA00022801"/>
    </source>
</evidence>
<dbReference type="AlphaFoldDB" id="A0A725BBB2"/>
<gene>
    <name evidence="5" type="ORF">G2720_25240</name>
</gene>
<comment type="similarity">
    <text evidence="3">Belongs to the Nudix hydrolase family.</text>
</comment>
<dbReference type="PANTHER" id="PTHR43046">
    <property type="entry name" value="GDP-MANNOSE MANNOSYL HYDROLASE"/>
    <property type="match status" value="1"/>
</dbReference>
<dbReference type="PROSITE" id="PS51462">
    <property type="entry name" value="NUDIX"/>
    <property type="match status" value="1"/>
</dbReference>
<dbReference type="PROSITE" id="PS00893">
    <property type="entry name" value="NUDIX_BOX"/>
    <property type="match status" value="1"/>
</dbReference>
<reference evidence="5" key="1">
    <citation type="journal article" date="2018" name="Genome Biol.">
        <title>SKESA: strategic k-mer extension for scrupulous assemblies.</title>
        <authorList>
            <person name="Souvorov A."/>
            <person name="Agarwala R."/>
            <person name="Lipman D.J."/>
        </authorList>
    </citation>
    <scope>NUCLEOTIDE SEQUENCE</scope>
    <source>
        <strain evidence="5">P125109</strain>
    </source>
</reference>
<dbReference type="PRINTS" id="PR00502">
    <property type="entry name" value="NUDIXFAMILY"/>
</dbReference>
<keyword evidence="2 3" id="KW-0378">Hydrolase</keyword>
<evidence type="ECO:0000313" key="5">
    <source>
        <dbReference type="EMBL" id="HAE0521100.1"/>
    </source>
</evidence>
<dbReference type="GO" id="GO:0016787">
    <property type="term" value="F:hydrolase activity"/>
    <property type="evidence" value="ECO:0007669"/>
    <property type="project" value="UniProtKB-KW"/>
</dbReference>
<evidence type="ECO:0000256" key="1">
    <source>
        <dbReference type="ARBA" id="ARBA00001946"/>
    </source>
</evidence>
<dbReference type="InterPro" id="IPR000086">
    <property type="entry name" value="NUDIX_hydrolase_dom"/>
</dbReference>
<reference evidence="5" key="2">
    <citation type="submission" date="2019-01" db="EMBL/GenBank/DDBJ databases">
        <authorList>
            <consortium name="NCBI Pathogen Detection Project"/>
        </authorList>
    </citation>
    <scope>NUCLEOTIDE SEQUENCE</scope>
    <source>
        <strain evidence="5">P125109</strain>
    </source>
</reference>
<organism evidence="5">
    <name type="scientific">Salmonella enteritidis PT4 (strain P125109)</name>
    <dbReference type="NCBI Taxonomy" id="550537"/>
    <lineage>
        <taxon>Bacteria</taxon>
        <taxon>Pseudomonadati</taxon>
        <taxon>Pseudomonadota</taxon>
        <taxon>Gammaproteobacteria</taxon>
        <taxon>Enterobacterales</taxon>
        <taxon>Enterobacteriaceae</taxon>
        <taxon>Salmonella</taxon>
    </lineage>
</organism>
<feature type="domain" description="Nudix hydrolase" evidence="4">
    <location>
        <begin position="8"/>
        <end position="133"/>
    </location>
</feature>
<sequence>MLKEECDMRHRVCAALIEEQQILMVELHTPSRTFWTLPGGGVANGETKEQAIMREVLEETHLHVTVERKLYEISMDQGTETCFLVRRALDSPGPRLGIDPELSLDQQELRAVRFRPLNEMQNDSQISRLRLLS</sequence>
<dbReference type="InterPro" id="IPR015797">
    <property type="entry name" value="NUDIX_hydrolase-like_dom_sf"/>
</dbReference>
<proteinExistence type="inferred from homology"/>
<comment type="caution">
    <text evidence="5">The sequence shown here is derived from an EMBL/GenBank/DDBJ whole genome shotgun (WGS) entry which is preliminary data.</text>
</comment>
<name>A0A725BBB2_SALEP</name>
<dbReference type="EMBL" id="DAAQRD010000083">
    <property type="protein sequence ID" value="HAE0521100.1"/>
    <property type="molecule type" value="Genomic_DNA"/>
</dbReference>
<dbReference type="PANTHER" id="PTHR43046:SF14">
    <property type="entry name" value="MUTT_NUDIX FAMILY PROTEIN"/>
    <property type="match status" value="1"/>
</dbReference>
<dbReference type="Gene3D" id="3.90.79.10">
    <property type="entry name" value="Nucleoside Triphosphate Pyrophosphohydrolase"/>
    <property type="match status" value="1"/>
</dbReference>
<dbReference type="InterPro" id="IPR020084">
    <property type="entry name" value="NUDIX_hydrolase_CS"/>
</dbReference>
<evidence type="ECO:0000259" key="4">
    <source>
        <dbReference type="PROSITE" id="PS51462"/>
    </source>
</evidence>
<comment type="cofactor">
    <cofactor evidence="1">
        <name>Mg(2+)</name>
        <dbReference type="ChEBI" id="CHEBI:18420"/>
    </cofactor>
</comment>
<dbReference type="InterPro" id="IPR020476">
    <property type="entry name" value="Nudix_hydrolase"/>
</dbReference>
<protein>
    <submittedName>
        <fullName evidence="5">NUDIX hydrolase</fullName>
    </submittedName>
</protein>